<dbReference type="RefSeq" id="WP_173943096.1">
    <property type="nucleotide sequence ID" value="NZ_CBCSCD010000001.1"/>
</dbReference>
<gene>
    <name evidence="1" type="ORF">DCO16_07630</name>
</gene>
<sequence length="258" mass="28282">MTTELFDRYASIIRDLKEGDLVDVNSLPISLQIDRDASLTAYYPPFDYVNTRAKIVLVGVTPGFTQARNALIAARNGLKAGESHGAALMAAKQVGAFSGSLRPNLVAMLDYLKLNQWLGVSTCDELFANASHLVQTTSVLRFPVFINDANYNGTPNMTKHPMLQKMLKEYFVQEVKMLGDAIFIPLGPTVSEAMSWLGSQGLIDVSRVFDGIPHPSGANAERIAYFLGKKQRSDLSSKTNPEKIDQAKAELQKKISGL</sequence>
<evidence type="ECO:0000313" key="2">
    <source>
        <dbReference type="Proteomes" id="UP000500806"/>
    </source>
</evidence>
<keyword evidence="2" id="KW-1185">Reference proteome</keyword>
<dbReference type="EMBL" id="CP028941">
    <property type="protein sequence ID" value="QKM62936.1"/>
    <property type="molecule type" value="Genomic_DNA"/>
</dbReference>
<dbReference type="AlphaFoldDB" id="A0A6M9PYK4"/>
<evidence type="ECO:0008006" key="3">
    <source>
        <dbReference type="Google" id="ProtNLM"/>
    </source>
</evidence>
<protein>
    <recommendedName>
        <fullName evidence="3">Uracil DNA glycosylase superfamily protein</fullName>
    </recommendedName>
</protein>
<accession>A0A6M9PYK4</accession>
<reference evidence="1 2" key="1">
    <citation type="submission" date="2018-04" db="EMBL/GenBank/DDBJ databases">
        <title>Polynucleobacter sp. LimPoW16 genome.</title>
        <authorList>
            <person name="Hahn M.W."/>
        </authorList>
    </citation>
    <scope>NUCLEOTIDE SEQUENCE [LARGE SCALE GENOMIC DNA]</scope>
    <source>
        <strain evidence="1 2">LimPoW16</strain>
    </source>
</reference>
<dbReference type="KEGG" id="pani:DCO16_07630"/>
<name>A0A6M9PYK4_9BURK</name>
<proteinExistence type="predicted"/>
<organism evidence="1 2">
    <name type="scientific">Polynucleobacter antarcticus</name>
    <dbReference type="NCBI Taxonomy" id="1743162"/>
    <lineage>
        <taxon>Bacteria</taxon>
        <taxon>Pseudomonadati</taxon>
        <taxon>Pseudomonadota</taxon>
        <taxon>Betaproteobacteria</taxon>
        <taxon>Burkholderiales</taxon>
        <taxon>Burkholderiaceae</taxon>
        <taxon>Polynucleobacter</taxon>
    </lineage>
</organism>
<dbReference type="Proteomes" id="UP000500806">
    <property type="component" value="Chromosome"/>
</dbReference>
<evidence type="ECO:0000313" key="1">
    <source>
        <dbReference type="EMBL" id="QKM62936.1"/>
    </source>
</evidence>